<name>A0A8S5RJ58_9VIRU</name>
<organism evidence="1">
    <name type="scientific">virus sp. ctML55</name>
    <dbReference type="NCBI Taxonomy" id="2827627"/>
    <lineage>
        <taxon>Viruses</taxon>
    </lineage>
</organism>
<reference evidence="1" key="1">
    <citation type="journal article" date="2021" name="Proc. Natl. Acad. Sci. U.S.A.">
        <title>A Catalog of Tens of Thousands of Viruses from Human Metagenomes Reveals Hidden Associations with Chronic Diseases.</title>
        <authorList>
            <person name="Tisza M.J."/>
            <person name="Buck C.B."/>
        </authorList>
    </citation>
    <scope>NUCLEOTIDE SEQUENCE</scope>
    <source>
        <strain evidence="1">CtML55</strain>
    </source>
</reference>
<evidence type="ECO:0000313" key="1">
    <source>
        <dbReference type="EMBL" id="DAE31138.1"/>
    </source>
</evidence>
<proteinExistence type="predicted"/>
<accession>A0A8S5RJ58</accession>
<protein>
    <submittedName>
        <fullName evidence="1">Uncharacterized protein</fullName>
    </submittedName>
</protein>
<dbReference type="EMBL" id="BK059105">
    <property type="protein sequence ID" value="DAE31138.1"/>
    <property type="molecule type" value="Genomic_DNA"/>
</dbReference>
<sequence>MWGRKSPIEEYLDKHPDSTLREYNEYVKEEERKRHQEKVDSDNRHKALLKSYIGKCFKIDFNGMSTMFFRLTSDPTDPRSSRIEEDAYSVYIDSSKVHMELEKKRYINITWLPGQEEWYGNSHKVFQISEEDFNKVVEKYNEMVKVAKEIKAT</sequence>